<dbReference type="GO" id="GO:0016787">
    <property type="term" value="F:hydrolase activity"/>
    <property type="evidence" value="ECO:0007669"/>
    <property type="project" value="UniProtKB-KW"/>
</dbReference>
<evidence type="ECO:0000256" key="1">
    <source>
        <dbReference type="SAM" id="MobiDB-lite"/>
    </source>
</evidence>
<comment type="caution">
    <text evidence="2">The sequence shown here is derived from an EMBL/GenBank/DDBJ whole genome shotgun (WGS) entry which is preliminary data.</text>
</comment>
<dbReference type="SUPFAM" id="SSF53474">
    <property type="entry name" value="alpha/beta-Hydrolases"/>
    <property type="match status" value="1"/>
</dbReference>
<keyword evidence="3" id="KW-1185">Reference proteome</keyword>
<dbReference type="InterPro" id="IPR050583">
    <property type="entry name" value="Mycobacterial_A85_antigen"/>
</dbReference>
<keyword evidence="2" id="KW-0378">Hydrolase</keyword>
<dbReference type="InterPro" id="IPR029058">
    <property type="entry name" value="AB_hydrolase_fold"/>
</dbReference>
<evidence type="ECO:0000313" key="3">
    <source>
        <dbReference type="Proteomes" id="UP001555786"/>
    </source>
</evidence>
<protein>
    <submittedName>
        <fullName evidence="2">Alpha/beta hydrolase-fold protein</fullName>
    </submittedName>
</protein>
<gene>
    <name evidence="2" type="ORF">ABXS05_19000</name>
</gene>
<dbReference type="Pfam" id="PF00756">
    <property type="entry name" value="Esterase"/>
    <property type="match status" value="1"/>
</dbReference>
<dbReference type="Gene3D" id="3.40.50.1820">
    <property type="entry name" value="alpha/beta hydrolase"/>
    <property type="match status" value="1"/>
</dbReference>
<accession>A0ABV3PPV1</accession>
<dbReference type="EMBL" id="JBFNQD010000006">
    <property type="protein sequence ID" value="MEW9307649.1"/>
    <property type="molecule type" value="Genomic_DNA"/>
</dbReference>
<proteinExistence type="predicted"/>
<evidence type="ECO:0000313" key="2">
    <source>
        <dbReference type="EMBL" id="MEW9307649.1"/>
    </source>
</evidence>
<sequence>MVRTEPAGIFSVARRAMTLCLGLVTGLTMLAGARASTLEEMSFPSKALGRPLTVSVYRPDLPAPETGWPVLYLLHGRDANNRDWSSLATIKVTLDRLIKSGRINPMLVVMPSAGNSWYVDSADVKGPGNYETALLNELPTAFEKRFAPHCTRKSRAIAGISMGGFGALRFAFKRPDRFVAVASLSGALWQNIPTSQTMTAWAGASGSYFKRIDQATVVGGPDLPPEGAHFGGAFGTPFDARRFNDANVFTLLARQIEAGSELPAIYLTVGDHDGLNFWRGSMALYETLMADRINIEFRVTDGDHTWSLWRKTIEDALEFVDSKFTPVTAPPLVAVSPAMPSSASGEPAPKMAGGETVVK</sequence>
<dbReference type="RefSeq" id="WP_367625026.1">
    <property type="nucleotide sequence ID" value="NZ_JBFNQD010000006.1"/>
</dbReference>
<dbReference type="InterPro" id="IPR000801">
    <property type="entry name" value="Esterase-like"/>
</dbReference>
<name>A0ABV3PPV1_9HYPH</name>
<dbReference type="PANTHER" id="PTHR48098">
    <property type="entry name" value="ENTEROCHELIN ESTERASE-RELATED"/>
    <property type="match status" value="1"/>
</dbReference>
<organism evidence="2 3">
    <name type="scientific">Labrys neptuniae</name>
    <dbReference type="NCBI Taxonomy" id="376174"/>
    <lineage>
        <taxon>Bacteria</taxon>
        <taxon>Pseudomonadati</taxon>
        <taxon>Pseudomonadota</taxon>
        <taxon>Alphaproteobacteria</taxon>
        <taxon>Hyphomicrobiales</taxon>
        <taxon>Xanthobacteraceae</taxon>
        <taxon>Labrys</taxon>
    </lineage>
</organism>
<reference evidence="2 3" key="1">
    <citation type="submission" date="2024-07" db="EMBL/GenBank/DDBJ databases">
        <title>Description of Labrys sedimenti sp. nov., isolated from a diclofenac-degrading enrichment culture.</title>
        <authorList>
            <person name="Tancsics A."/>
            <person name="Csepanyi A."/>
        </authorList>
    </citation>
    <scope>NUCLEOTIDE SEQUENCE [LARGE SCALE GENOMIC DNA]</scope>
    <source>
        <strain evidence="2 3">LMG 23578</strain>
    </source>
</reference>
<dbReference type="Proteomes" id="UP001555786">
    <property type="component" value="Unassembled WGS sequence"/>
</dbReference>
<feature type="region of interest" description="Disordered" evidence="1">
    <location>
        <begin position="338"/>
        <end position="359"/>
    </location>
</feature>
<dbReference type="PANTHER" id="PTHR48098:SF1">
    <property type="entry name" value="DIACYLGLYCEROL ACYLTRANSFERASE_MYCOLYLTRANSFERASE AG85A"/>
    <property type="match status" value="1"/>
</dbReference>